<organism evidence="7 8">
    <name type="scientific">Streptomyces silvensis</name>
    <dbReference type="NCBI Taxonomy" id="1765722"/>
    <lineage>
        <taxon>Bacteria</taxon>
        <taxon>Bacillati</taxon>
        <taxon>Actinomycetota</taxon>
        <taxon>Actinomycetes</taxon>
        <taxon>Kitasatosporales</taxon>
        <taxon>Streptomycetaceae</taxon>
        <taxon>Streptomyces</taxon>
    </lineage>
</organism>
<protein>
    <recommendedName>
        <fullName evidence="6">RDD domain-containing protein</fullName>
    </recommendedName>
</protein>
<keyword evidence="3 5" id="KW-1133">Transmembrane helix</keyword>
<evidence type="ECO:0000313" key="7">
    <source>
        <dbReference type="EMBL" id="KUF16896.1"/>
    </source>
</evidence>
<gene>
    <name evidence="7" type="ORF">AT728_23455</name>
</gene>
<dbReference type="Pfam" id="PF06271">
    <property type="entry name" value="RDD"/>
    <property type="match status" value="1"/>
</dbReference>
<dbReference type="RefSeq" id="WP_058848743.1">
    <property type="nucleotide sequence ID" value="NZ_LOCL01000035.1"/>
</dbReference>
<feature type="domain" description="RDD" evidence="6">
    <location>
        <begin position="5"/>
        <end position="181"/>
    </location>
</feature>
<accession>A0A0W7X1Z2</accession>
<feature type="transmembrane region" description="Helical" evidence="5">
    <location>
        <begin position="75"/>
        <end position="98"/>
    </location>
</feature>
<keyword evidence="4 5" id="KW-0472">Membrane</keyword>
<evidence type="ECO:0000256" key="2">
    <source>
        <dbReference type="ARBA" id="ARBA00022692"/>
    </source>
</evidence>
<dbReference type="OrthoDB" id="4213454at2"/>
<evidence type="ECO:0000256" key="1">
    <source>
        <dbReference type="ARBA" id="ARBA00004141"/>
    </source>
</evidence>
<dbReference type="GO" id="GO:0016020">
    <property type="term" value="C:membrane"/>
    <property type="evidence" value="ECO:0007669"/>
    <property type="project" value="UniProtKB-SubCell"/>
</dbReference>
<evidence type="ECO:0000256" key="4">
    <source>
        <dbReference type="ARBA" id="ARBA00023136"/>
    </source>
</evidence>
<comment type="caution">
    <text evidence="7">The sequence shown here is derived from an EMBL/GenBank/DDBJ whole genome shotgun (WGS) entry which is preliminary data.</text>
</comment>
<evidence type="ECO:0000256" key="5">
    <source>
        <dbReference type="SAM" id="Phobius"/>
    </source>
</evidence>
<dbReference type="EMBL" id="LOCL01000035">
    <property type="protein sequence ID" value="KUF16896.1"/>
    <property type="molecule type" value="Genomic_DNA"/>
</dbReference>
<keyword evidence="2 5" id="KW-0812">Transmembrane</keyword>
<reference evidence="7 8" key="1">
    <citation type="submission" date="2015-12" db="EMBL/GenBank/DDBJ databases">
        <title>Draft genome sequence of Streptomyces silvensis ATCC 53525, a producer of novel hormone antagonists.</title>
        <authorList>
            <person name="Johnston C.W."/>
            <person name="Li Y."/>
            <person name="Magarvey N.A."/>
        </authorList>
    </citation>
    <scope>NUCLEOTIDE SEQUENCE [LARGE SCALE GENOMIC DNA]</scope>
    <source>
        <strain evidence="7 8">ATCC 53525</strain>
    </source>
</reference>
<name>A0A0W7X1Z2_9ACTN</name>
<feature type="transmembrane region" description="Helical" evidence="5">
    <location>
        <begin position="7"/>
        <end position="29"/>
    </location>
</feature>
<feature type="transmembrane region" description="Helical" evidence="5">
    <location>
        <begin position="143"/>
        <end position="168"/>
    </location>
</feature>
<keyword evidence="8" id="KW-1185">Reference proteome</keyword>
<evidence type="ECO:0000259" key="6">
    <source>
        <dbReference type="Pfam" id="PF06271"/>
    </source>
</evidence>
<sequence length="210" mass="22414">MPKLRRAGAWLFDFGLVVAVGWLIAALTFHRIAALLTDVPELVAKGSWEFLTSRGDAKGAADDLVDSLWQDAVGYVQQGFLALVVLTFLYQWLTLHFAGRTLGKALLGLRVTPRSGARSALRAAVTTTTDVGVYALACCMLVQGWIFLSVVCWLAAVTLFVFNAVPVLSPSSRSLADRMAGTTVAAVAFTGLPTAPPEPALPPQPDLTGW</sequence>
<dbReference type="InterPro" id="IPR010432">
    <property type="entry name" value="RDD"/>
</dbReference>
<comment type="subcellular location">
    <subcellularLocation>
        <location evidence="1">Membrane</location>
        <topology evidence="1">Multi-pass membrane protein</topology>
    </subcellularLocation>
</comment>
<evidence type="ECO:0000256" key="3">
    <source>
        <dbReference type="ARBA" id="ARBA00022989"/>
    </source>
</evidence>
<proteinExistence type="predicted"/>
<evidence type="ECO:0000313" key="8">
    <source>
        <dbReference type="Proteomes" id="UP000054804"/>
    </source>
</evidence>
<dbReference type="AlphaFoldDB" id="A0A0W7X1Z2"/>
<dbReference type="Proteomes" id="UP000054804">
    <property type="component" value="Unassembled WGS sequence"/>
</dbReference>